<proteinExistence type="predicted"/>
<dbReference type="PANTHER" id="PTHR33526:SF13">
    <property type="entry name" value="TYROSINE-PROTEIN PHOSPHATASE 3-LIKE"/>
    <property type="match status" value="1"/>
</dbReference>
<evidence type="ECO:0000313" key="1">
    <source>
        <dbReference type="EMBL" id="KAK9005581.1"/>
    </source>
</evidence>
<sequence length="234" mass="26454">MSRKGHAQNKFVRFITIPFRALGKARDLYVRSMTSCAAGVSFGQGGGAADYAGQLPRSFSESSAASSYANEDFRDLIRAASVRSLGHRNEVEMFLQEQLKQMRAAKGLPKSSSVGMGRIDEDKPFESEEKNQLHHVDNNAMKQDTLFKRSKTYAVTKRSSDKLEHGHHLLPQEGPKYHVECFKFLLMATEVCRKYCNLRSLNYFCIASRLKLFAICWASPSSAFPTWLWISNQL</sequence>
<accession>A0ABR2QXZ5</accession>
<evidence type="ECO:0000313" key="2">
    <source>
        <dbReference type="Proteomes" id="UP001396334"/>
    </source>
</evidence>
<gene>
    <name evidence="1" type="ORF">V6N11_043009</name>
</gene>
<name>A0ABR2QXZ5_9ROSI</name>
<dbReference type="Proteomes" id="UP001396334">
    <property type="component" value="Unassembled WGS sequence"/>
</dbReference>
<keyword evidence="2" id="KW-1185">Reference proteome</keyword>
<protein>
    <submittedName>
        <fullName evidence="1">Uncharacterized protein</fullName>
    </submittedName>
</protein>
<dbReference type="EMBL" id="JBBPBN010000030">
    <property type="protein sequence ID" value="KAK9005581.1"/>
    <property type="molecule type" value="Genomic_DNA"/>
</dbReference>
<reference evidence="1 2" key="1">
    <citation type="journal article" date="2024" name="G3 (Bethesda)">
        <title>Genome assembly of Hibiscus sabdariffa L. provides insights into metabolisms of medicinal natural products.</title>
        <authorList>
            <person name="Kim T."/>
        </authorList>
    </citation>
    <scope>NUCLEOTIDE SEQUENCE [LARGE SCALE GENOMIC DNA]</scope>
    <source>
        <strain evidence="1">TK-2024</strain>
        <tissue evidence="1">Old leaves</tissue>
    </source>
</reference>
<comment type="caution">
    <text evidence="1">The sequence shown here is derived from an EMBL/GenBank/DDBJ whole genome shotgun (WGS) entry which is preliminary data.</text>
</comment>
<dbReference type="PANTHER" id="PTHR33526">
    <property type="entry name" value="OS07G0123800 PROTEIN"/>
    <property type="match status" value="1"/>
</dbReference>
<organism evidence="1 2">
    <name type="scientific">Hibiscus sabdariffa</name>
    <name type="common">roselle</name>
    <dbReference type="NCBI Taxonomy" id="183260"/>
    <lineage>
        <taxon>Eukaryota</taxon>
        <taxon>Viridiplantae</taxon>
        <taxon>Streptophyta</taxon>
        <taxon>Embryophyta</taxon>
        <taxon>Tracheophyta</taxon>
        <taxon>Spermatophyta</taxon>
        <taxon>Magnoliopsida</taxon>
        <taxon>eudicotyledons</taxon>
        <taxon>Gunneridae</taxon>
        <taxon>Pentapetalae</taxon>
        <taxon>rosids</taxon>
        <taxon>malvids</taxon>
        <taxon>Malvales</taxon>
        <taxon>Malvaceae</taxon>
        <taxon>Malvoideae</taxon>
        <taxon>Hibiscus</taxon>
    </lineage>
</organism>